<feature type="compositionally biased region" description="Acidic residues" evidence="6">
    <location>
        <begin position="1280"/>
        <end position="1294"/>
    </location>
</feature>
<feature type="domain" description="Rad4 beta-hairpin" evidence="9">
    <location>
        <begin position="977"/>
        <end position="1051"/>
    </location>
</feature>
<feature type="compositionally biased region" description="Basic residues" evidence="6">
    <location>
        <begin position="1258"/>
        <end position="1276"/>
    </location>
</feature>
<dbReference type="Pfam" id="PF10404">
    <property type="entry name" value="BHD_2"/>
    <property type="match status" value="1"/>
</dbReference>
<feature type="domain" description="Rad4 beta-hairpin" evidence="7">
    <location>
        <begin position="855"/>
        <end position="905"/>
    </location>
</feature>
<evidence type="ECO:0000256" key="5">
    <source>
        <dbReference type="ARBA" id="ARBA00023242"/>
    </source>
</evidence>
<keyword evidence="5" id="KW-0539">Nucleus</keyword>
<dbReference type="GO" id="GO:0003684">
    <property type="term" value="F:damaged DNA binding"/>
    <property type="evidence" value="ECO:0007669"/>
    <property type="project" value="InterPro"/>
</dbReference>
<feature type="compositionally biased region" description="Acidic residues" evidence="6">
    <location>
        <begin position="137"/>
        <end position="151"/>
    </location>
</feature>
<feature type="compositionally biased region" description="Low complexity" evidence="6">
    <location>
        <begin position="631"/>
        <end position="653"/>
    </location>
</feature>
<dbReference type="SMART" id="SM01030">
    <property type="entry name" value="BHD_1"/>
    <property type="match status" value="1"/>
</dbReference>
<keyword evidence="3" id="KW-0227">DNA damage</keyword>
<dbReference type="GO" id="GO:0005737">
    <property type="term" value="C:cytoplasm"/>
    <property type="evidence" value="ECO:0007669"/>
    <property type="project" value="TreeGrafter"/>
</dbReference>
<feature type="compositionally biased region" description="Basic and acidic residues" evidence="6">
    <location>
        <begin position="227"/>
        <end position="249"/>
    </location>
</feature>
<feature type="compositionally biased region" description="Basic residues" evidence="6">
    <location>
        <begin position="510"/>
        <end position="520"/>
    </location>
</feature>
<feature type="compositionally biased region" description="Low complexity" evidence="6">
    <location>
        <begin position="1303"/>
        <end position="1312"/>
    </location>
</feature>
<dbReference type="Pfam" id="PF01841">
    <property type="entry name" value="Transglut_core"/>
    <property type="match status" value="1"/>
</dbReference>
<feature type="region of interest" description="Disordered" evidence="6">
    <location>
        <begin position="223"/>
        <end position="249"/>
    </location>
</feature>
<feature type="compositionally biased region" description="Acidic residues" evidence="6">
    <location>
        <begin position="725"/>
        <end position="734"/>
    </location>
</feature>
<dbReference type="InterPro" id="IPR036985">
    <property type="entry name" value="Transglutaminase-like_sf"/>
</dbReference>
<feature type="compositionally biased region" description="Acidic residues" evidence="6">
    <location>
        <begin position="109"/>
        <end position="127"/>
    </location>
</feature>
<dbReference type="Gene3D" id="3.90.260.10">
    <property type="entry name" value="Transglutaminase-like"/>
    <property type="match status" value="2"/>
</dbReference>
<dbReference type="InterPro" id="IPR018326">
    <property type="entry name" value="Rad4_beta-hairpin_dom1"/>
</dbReference>
<feature type="domain" description="Rad4 beta-hairpin" evidence="8">
    <location>
        <begin position="907"/>
        <end position="970"/>
    </location>
</feature>
<dbReference type="PANTHER" id="PTHR12135">
    <property type="entry name" value="DNA REPAIR PROTEIN XP-C / RAD4"/>
    <property type="match status" value="1"/>
</dbReference>
<protein>
    <recommendedName>
        <fullName evidence="12">Rad4 beta-hairpin domain-containing protein</fullName>
    </recommendedName>
</protein>
<dbReference type="SMART" id="SM01031">
    <property type="entry name" value="BHD_2"/>
    <property type="match status" value="1"/>
</dbReference>
<name>A0A061HC36_9BASI</name>
<dbReference type="GO" id="GO:0003697">
    <property type="term" value="F:single-stranded DNA binding"/>
    <property type="evidence" value="ECO:0007669"/>
    <property type="project" value="TreeGrafter"/>
</dbReference>
<proteinExistence type="inferred from homology"/>
<evidence type="ECO:0000313" key="11">
    <source>
        <dbReference type="Proteomes" id="UP000053664"/>
    </source>
</evidence>
<evidence type="ECO:0000256" key="6">
    <source>
        <dbReference type="SAM" id="MobiDB-lite"/>
    </source>
</evidence>
<dbReference type="EMBL" id="KE361630">
    <property type="protein sequence ID" value="EPQ29590.1"/>
    <property type="molecule type" value="Genomic_DNA"/>
</dbReference>
<dbReference type="OrthoDB" id="300780at2759"/>
<dbReference type="SMART" id="SM01032">
    <property type="entry name" value="BHD_3"/>
    <property type="match status" value="1"/>
</dbReference>
<feature type="region of interest" description="Disordered" evidence="6">
    <location>
        <begin position="1"/>
        <end position="166"/>
    </location>
</feature>
<evidence type="ECO:0000256" key="2">
    <source>
        <dbReference type="ARBA" id="ARBA00009525"/>
    </source>
</evidence>
<dbReference type="eggNOG" id="KOG2179">
    <property type="taxonomic scope" value="Eukaryota"/>
</dbReference>
<feature type="region of interest" description="Disordered" evidence="6">
    <location>
        <begin position="1093"/>
        <end position="1346"/>
    </location>
</feature>
<dbReference type="InterPro" id="IPR038765">
    <property type="entry name" value="Papain-like_cys_pep_sf"/>
</dbReference>
<dbReference type="Gene3D" id="3.30.70.2460">
    <property type="entry name" value="Rad4, beta-hairpin domain BHD3"/>
    <property type="match status" value="1"/>
</dbReference>
<feature type="compositionally biased region" description="Basic and acidic residues" evidence="6">
    <location>
        <begin position="597"/>
        <end position="607"/>
    </location>
</feature>
<dbReference type="InterPro" id="IPR018327">
    <property type="entry name" value="BHD_2"/>
</dbReference>
<evidence type="ECO:0000256" key="1">
    <source>
        <dbReference type="ARBA" id="ARBA00004123"/>
    </source>
</evidence>
<dbReference type="HOGENOM" id="CLU_003639_2_1_1"/>
<dbReference type="InterPro" id="IPR002931">
    <property type="entry name" value="Transglutaminase-like"/>
</dbReference>
<evidence type="ECO:0000256" key="4">
    <source>
        <dbReference type="ARBA" id="ARBA00023204"/>
    </source>
</evidence>
<dbReference type="InterPro" id="IPR018328">
    <property type="entry name" value="Rad4_beta-hairpin_dom3"/>
</dbReference>
<evidence type="ECO:0000256" key="3">
    <source>
        <dbReference type="ARBA" id="ARBA00022763"/>
    </source>
</evidence>
<dbReference type="GeneID" id="19316923"/>
<dbReference type="InterPro" id="IPR042488">
    <property type="entry name" value="Rad4_BHD3_sf"/>
</dbReference>
<dbReference type="Gene3D" id="3.30.60.290">
    <property type="entry name" value="Rad4, beta-hairpin domain BHD2"/>
    <property type="match status" value="1"/>
</dbReference>
<comment type="similarity">
    <text evidence="2">Belongs to the XPC family.</text>
</comment>
<feature type="compositionally biased region" description="Basic residues" evidence="6">
    <location>
        <begin position="655"/>
        <end position="665"/>
    </location>
</feature>
<dbReference type="InterPro" id="IPR018325">
    <property type="entry name" value="Rad4/PNGase_transGLS-fold"/>
</dbReference>
<dbReference type="GO" id="GO:0000111">
    <property type="term" value="C:nucleotide-excision repair factor 2 complex"/>
    <property type="evidence" value="ECO:0007669"/>
    <property type="project" value="TreeGrafter"/>
</dbReference>
<feature type="region of interest" description="Disordered" evidence="6">
    <location>
        <begin position="500"/>
        <end position="735"/>
    </location>
</feature>
<evidence type="ECO:0000259" key="7">
    <source>
        <dbReference type="SMART" id="SM01030"/>
    </source>
</evidence>
<accession>A0A061HC36</accession>
<keyword evidence="4" id="KW-0234">DNA repair</keyword>
<sequence length="1346" mass="147093">MPPRRSSRSGAPQSRPNAKRSTGRPPDDEETFDVHSVDDSSDDHPPPRPRAAPAKAAHARPSKAAPAARSGTRRPPPPSNAEVVDLSISDTASQAGSSASAAPKHPVEDQDDDDDDEMTMIEFEDVDVPAQHQQDHDSDEEAGLEMEDVDIDVGPQQPVTPSAEDELRDMYAAAYQEALNRDEGDGSGYPDDDDPDAGGDEGARLPIFKDGKGQHRGIEISIGTRGKKQDDKSEAAKKRAETMPTARDRQSRINAHKLYVLSILAFARIRNKWCNDDSLRDHLAQAVPDYMITKFKAIHPKKVPEQRERVRMFESFITELAKWWAGRFRLDPRMTAKAALRQPNQDIATGVLPPPGSRIDGWIVESAADREKRHRKERQDRLKKEADGQASIASSSRKGKGKAVNGSVQPSAAGKSAHKHMEITLFMPGTVVRPVFLYLLPPAEAIGSPADLLSRAEARSGSRETSAQLFCALCRSLGIPARLVVSVQPMPWSVGASKLANTAAPEPKANKGKAKAKSRLPTKTARFTTKPDDELTSDDEDFDGNDAQSSRSARSTRSTPRSKGSRVLTVESDSSLSDLSGVEEVESPKNRAARANQRAERDNENLARKAVMSAVKSPGSRRRAQYDEGIDSGATSDRSAASGTSAASSPSSRQAKGRAKVKAKNSSKGDGGGSDAGEDAEGADGGGDGDYRPAKWRNLDAPLKVEPKAKLRRNKPKALKPTELAPEDDSDVEPVDLQAPPTVWVEVFSKPFQKWITVDPVRSVVRAAGSRWMEPSPTDKQNKLVYVVAMEEDGYARDVTPRYTNKLNSRVARLRPPTRSKNEDDWWAKTARAIHRPQRLDRDAMEDIELNESASREAMPTSVAGYKDHPVYFLEKHLKRDEVVYPRNRIATFQGMDVFRRSNVLTLRSSRQWFNEGRVVKDNEVALKWVKSRGYTLANKRAEEQAKAEGREAPNEGLYAEFQTELYVPPPIVDGKIPTNSFGNIDLFVPSMLPKGAAHIPFSGVAKIAKKLGISYAEAITGFEFRKHRGMPKITGIVVPIEHEQTVLDAYWEHEHLAAERESTKRQERAIKAWKKLLNGLRIAKRVREQYGNGSKAVKGSAAGTSTAHGHGDAELSTWRRDDGSVGGDGAGGGFLLDDEEEEEQAERPRLLAPSAPSSVERRGGGMEEMEVDAEEIATTSSPPPLATAIAMQAEADEIDDEEQEAPRPRRTGPIVSHDSLIQAESRAPSATSAPPPPPTTTAKKRGRPTAAAAAAKPRGRPRKASAQRGTKRSRRQAADDDDDDDGEEEEEEDARGPPAKQRASTTATTRTGTRRSSRRSAVAATSKRGVYTEPASDDDDDDDEE</sequence>
<dbReference type="GO" id="GO:0071942">
    <property type="term" value="C:XPC complex"/>
    <property type="evidence" value="ECO:0007669"/>
    <property type="project" value="TreeGrafter"/>
</dbReference>
<feature type="region of interest" description="Disordered" evidence="6">
    <location>
        <begin position="366"/>
        <end position="415"/>
    </location>
</feature>
<feature type="compositionally biased region" description="Low complexity" evidence="6">
    <location>
        <begin position="1320"/>
        <end position="1329"/>
    </location>
</feature>
<gene>
    <name evidence="10" type="ORF">PFL1_02809</name>
</gene>
<dbReference type="InterPro" id="IPR004583">
    <property type="entry name" value="DNA_repair_Rad4"/>
</dbReference>
<dbReference type="Pfam" id="PF10405">
    <property type="entry name" value="BHD_3"/>
    <property type="match status" value="1"/>
</dbReference>
<dbReference type="Pfam" id="PF10403">
    <property type="entry name" value="BHD_1"/>
    <property type="match status" value="1"/>
</dbReference>
<feature type="compositionally biased region" description="Gly residues" evidence="6">
    <location>
        <begin position="1125"/>
        <end position="1135"/>
    </location>
</feature>
<dbReference type="Pfam" id="PF03835">
    <property type="entry name" value="Rad4"/>
    <property type="match status" value="1"/>
</dbReference>
<dbReference type="GO" id="GO:0006298">
    <property type="term" value="P:mismatch repair"/>
    <property type="evidence" value="ECO:0007669"/>
    <property type="project" value="TreeGrafter"/>
</dbReference>
<dbReference type="RefSeq" id="XP_007878514.1">
    <property type="nucleotide sequence ID" value="XM_007880323.1"/>
</dbReference>
<feature type="compositionally biased region" description="Acidic residues" evidence="6">
    <location>
        <begin position="1195"/>
        <end position="1204"/>
    </location>
</feature>
<feature type="compositionally biased region" description="Basic and acidic residues" evidence="6">
    <location>
        <begin position="367"/>
        <end position="387"/>
    </location>
</feature>
<dbReference type="Proteomes" id="UP000053664">
    <property type="component" value="Unassembled WGS sequence"/>
</dbReference>
<comment type="subcellular location">
    <subcellularLocation>
        <location evidence="1">Nucleus</location>
    </subcellularLocation>
</comment>
<feature type="compositionally biased region" description="Basic and acidic residues" evidence="6">
    <location>
        <begin position="32"/>
        <end position="46"/>
    </location>
</feature>
<feature type="compositionally biased region" description="Acidic residues" evidence="6">
    <location>
        <begin position="534"/>
        <end position="544"/>
    </location>
</feature>
<dbReference type="KEGG" id="pfp:PFL1_02809"/>
<feature type="region of interest" description="Disordered" evidence="6">
    <location>
        <begin position="180"/>
        <end position="209"/>
    </location>
</feature>
<feature type="compositionally biased region" description="Low complexity" evidence="6">
    <location>
        <begin position="89"/>
        <end position="102"/>
    </location>
</feature>
<feature type="compositionally biased region" description="Low complexity" evidence="6">
    <location>
        <begin position="549"/>
        <end position="562"/>
    </location>
</feature>
<reference evidence="10 11" key="1">
    <citation type="journal article" date="2013" name="Plant Cell">
        <title>The transition from a phytopathogenic smut ancestor to an anamorphic biocontrol agent deciphered by comparative whole-genome analysis.</title>
        <authorList>
            <person name="Lefebvre F."/>
            <person name="Joly D.L."/>
            <person name="Labbe C."/>
            <person name="Teichmann B."/>
            <person name="Linning R."/>
            <person name="Belzile F."/>
            <person name="Bakkeren G."/>
            <person name="Belanger R.R."/>
        </authorList>
    </citation>
    <scope>NUCLEOTIDE SEQUENCE [LARGE SCALE GENOMIC DNA]</scope>
    <source>
        <strain evidence="10 11">PF-1</strain>
    </source>
</reference>
<dbReference type="Gene3D" id="2.20.20.110">
    <property type="entry name" value="Rad4, beta-hairpin domain BHD1"/>
    <property type="match status" value="1"/>
</dbReference>
<evidence type="ECO:0000259" key="9">
    <source>
        <dbReference type="SMART" id="SM01032"/>
    </source>
</evidence>
<feature type="compositionally biased region" description="Acidic residues" evidence="6">
    <location>
        <begin position="190"/>
        <end position="199"/>
    </location>
</feature>
<dbReference type="PANTHER" id="PTHR12135:SF0">
    <property type="entry name" value="DNA REPAIR PROTEIN COMPLEMENTING XP-C CELLS"/>
    <property type="match status" value="1"/>
</dbReference>
<evidence type="ECO:0008006" key="12">
    <source>
        <dbReference type="Google" id="ProtNLM"/>
    </source>
</evidence>
<dbReference type="SUPFAM" id="SSF54001">
    <property type="entry name" value="Cysteine proteinases"/>
    <property type="match status" value="1"/>
</dbReference>
<feature type="compositionally biased region" description="Basic and acidic residues" evidence="6">
    <location>
        <begin position="1110"/>
        <end position="1124"/>
    </location>
</feature>
<evidence type="ECO:0000259" key="8">
    <source>
        <dbReference type="SMART" id="SM01031"/>
    </source>
</evidence>
<organism evidence="10 11">
    <name type="scientific">Pseudozyma flocculosa PF-1</name>
    <dbReference type="NCBI Taxonomy" id="1277687"/>
    <lineage>
        <taxon>Eukaryota</taxon>
        <taxon>Fungi</taxon>
        <taxon>Dikarya</taxon>
        <taxon>Basidiomycota</taxon>
        <taxon>Ustilaginomycotina</taxon>
        <taxon>Ustilaginomycetes</taxon>
        <taxon>Ustilaginales</taxon>
        <taxon>Ustilaginaceae</taxon>
        <taxon>Pseudozyma</taxon>
    </lineage>
</organism>
<feature type="compositionally biased region" description="Acidic residues" evidence="6">
    <location>
        <begin position="1336"/>
        <end position="1346"/>
    </location>
</feature>
<evidence type="ECO:0000313" key="10">
    <source>
        <dbReference type="EMBL" id="EPQ29590.1"/>
    </source>
</evidence>
<dbReference type="GO" id="GO:0006289">
    <property type="term" value="P:nucleotide-excision repair"/>
    <property type="evidence" value="ECO:0007669"/>
    <property type="project" value="InterPro"/>
</dbReference>
<dbReference type="FunFam" id="3.30.70.2460:FF:000001">
    <property type="entry name" value="DNA repair protein Rad4 family"/>
    <property type="match status" value="1"/>
</dbReference>